<gene>
    <name evidence="1" type="ORF">NCTC9077_01281</name>
</gene>
<sequence>MAIHVEHVGVLERAREVSRLEDIITEDNEDIEAEMPKMGDDPAGKEARFLQATDEMSAALTQFMKKKNLRKNNWPTFWTEKNMSWKISQ</sequence>
<name>A0A376VCW6_ECOLX</name>
<proteinExistence type="predicted"/>
<organism evidence="1 2">
    <name type="scientific">Escherichia coli</name>
    <dbReference type="NCBI Taxonomy" id="562"/>
    <lineage>
        <taxon>Bacteria</taxon>
        <taxon>Pseudomonadati</taxon>
        <taxon>Pseudomonadota</taxon>
        <taxon>Gammaproteobacteria</taxon>
        <taxon>Enterobacterales</taxon>
        <taxon>Enterobacteriaceae</taxon>
        <taxon>Escherichia</taxon>
    </lineage>
</organism>
<evidence type="ECO:0000313" key="1">
    <source>
        <dbReference type="EMBL" id="STJ09652.1"/>
    </source>
</evidence>
<accession>A0A376VCW6</accession>
<dbReference type="Proteomes" id="UP000254495">
    <property type="component" value="Unassembled WGS sequence"/>
</dbReference>
<reference evidence="1 2" key="1">
    <citation type="submission" date="2018-06" db="EMBL/GenBank/DDBJ databases">
        <authorList>
            <consortium name="Pathogen Informatics"/>
            <person name="Doyle S."/>
        </authorList>
    </citation>
    <scope>NUCLEOTIDE SEQUENCE [LARGE SCALE GENOMIC DNA]</scope>
    <source>
        <strain evidence="1 2">NCTC9077</strain>
    </source>
</reference>
<dbReference type="AlphaFoldDB" id="A0A376VCW6"/>
<evidence type="ECO:0000313" key="2">
    <source>
        <dbReference type="Proteomes" id="UP000254495"/>
    </source>
</evidence>
<protein>
    <submittedName>
        <fullName evidence="1">Type III secretion system protein</fullName>
    </submittedName>
</protein>
<dbReference type="EMBL" id="UGCU01000001">
    <property type="protein sequence ID" value="STJ09652.1"/>
    <property type="molecule type" value="Genomic_DNA"/>
</dbReference>